<dbReference type="AlphaFoldDB" id="A0A8F7KW06"/>
<keyword evidence="1" id="KW-0540">Nuclease</keyword>
<name>A0A8F7KW06_STRRM</name>
<dbReference type="EMBL" id="MZ502218">
    <property type="protein sequence ID" value="QXV92148.1"/>
    <property type="molecule type" value="Genomic_DNA"/>
</dbReference>
<keyword evidence="1" id="KW-0378">Hydrolase</keyword>
<protein>
    <submittedName>
        <fullName evidence="1">Restriction endonuclease</fullName>
    </submittedName>
</protein>
<geneLocation type="plasmid" evidence="1">
    <name>unnamed</name>
</geneLocation>
<dbReference type="GO" id="GO:0004519">
    <property type="term" value="F:endonuclease activity"/>
    <property type="evidence" value="ECO:0007669"/>
    <property type="project" value="UniProtKB-KW"/>
</dbReference>
<geneLocation type="plasmid" evidence="2">
    <name>pPZG101</name>
</geneLocation>
<sequence length="129" mass="13901">MSSTHTVLYDPTGRTDELPLDRDAHRDLIQAVLAWTATPKLAAADFQQIALQLTGAARAVAGDVRRAAGRLPGDHPALPLADVVLAEADRRLSVAPQATVRCAQNRARLVRALYERLDRLTDTALATSP</sequence>
<evidence type="ECO:0000313" key="1">
    <source>
        <dbReference type="EMBL" id="QXV92148.1"/>
    </source>
</evidence>
<dbReference type="RefSeq" id="WP_003979003.1">
    <property type="nucleotide sequence ID" value="NZ_CP025552.1"/>
</dbReference>
<dbReference type="GeneID" id="66860525"/>
<reference evidence="1" key="1">
    <citation type="submission" date="2021-06" db="EMBL/GenBank/DDBJ databases">
        <authorList>
            <person name="Tome M."/>
            <person name="Jakse J."/>
            <person name="Slemc L."/>
            <person name="Garcia A.R."/>
            <person name="Petkovic H."/>
        </authorList>
    </citation>
    <scope>NUCLEOTIDE SEQUENCE</scope>
    <source>
        <plasmid evidence="2">pPZG101</plasmid>
        <plasmid evidence="1">unnamed</plasmid>
    </source>
</reference>
<keyword evidence="1" id="KW-0255">Endonuclease</keyword>
<accession>A0A8F7KW06</accession>
<dbReference type="EMBL" id="MZ502219">
    <property type="protein sequence ID" value="QXV92436.1"/>
    <property type="molecule type" value="Genomic_DNA"/>
</dbReference>
<keyword evidence="1" id="KW-0614">Plasmid</keyword>
<proteinExistence type="predicted"/>
<evidence type="ECO:0000313" key="2">
    <source>
        <dbReference type="EMBL" id="QXV92436.1"/>
    </source>
</evidence>
<organism evidence="1">
    <name type="scientific">Streptomyces rimosus</name>
    <dbReference type="NCBI Taxonomy" id="1927"/>
    <lineage>
        <taxon>Bacteria</taxon>
        <taxon>Bacillati</taxon>
        <taxon>Actinomycetota</taxon>
        <taxon>Actinomycetes</taxon>
        <taxon>Kitasatosporales</taxon>
        <taxon>Streptomycetaceae</taxon>
        <taxon>Streptomyces</taxon>
    </lineage>
</organism>
<dbReference type="OMA" id="STHTVLY"/>
<gene>
    <name evidence="1" type="ORF">M4018_083470</name>
    <name evidence="2" type="ORF">R6500_083740</name>
</gene>